<dbReference type="GO" id="GO:0004497">
    <property type="term" value="F:monooxygenase activity"/>
    <property type="evidence" value="ECO:0007669"/>
    <property type="project" value="TreeGrafter"/>
</dbReference>
<reference evidence="2 3" key="1">
    <citation type="submission" date="2016-10" db="EMBL/GenBank/DDBJ databases">
        <authorList>
            <person name="de Groot N.N."/>
        </authorList>
    </citation>
    <scope>NUCLEOTIDE SEQUENCE [LARGE SCALE GENOMIC DNA]</scope>
    <source>
        <strain evidence="2 3">GAS522</strain>
    </source>
</reference>
<organism evidence="2 3">
    <name type="scientific">Bradyrhizobium lablabi</name>
    <dbReference type="NCBI Taxonomy" id="722472"/>
    <lineage>
        <taxon>Bacteria</taxon>
        <taxon>Pseudomonadati</taxon>
        <taxon>Pseudomonadota</taxon>
        <taxon>Alphaproteobacteria</taxon>
        <taxon>Hyphomicrobiales</taxon>
        <taxon>Nitrobacteraceae</taxon>
        <taxon>Bradyrhizobium</taxon>
    </lineage>
</organism>
<dbReference type="OrthoDB" id="9773233at2"/>
<evidence type="ECO:0000313" key="2">
    <source>
        <dbReference type="EMBL" id="SED64728.1"/>
    </source>
</evidence>
<evidence type="ECO:0000313" key="3">
    <source>
        <dbReference type="Proteomes" id="UP000183208"/>
    </source>
</evidence>
<dbReference type="InterPro" id="IPR050982">
    <property type="entry name" value="Auxin_biosynth/cation_transpt"/>
</dbReference>
<protein>
    <submittedName>
        <fullName evidence="2">Putative flavoprotein involved in K+ transport</fullName>
    </submittedName>
</protein>
<dbReference type="RefSeq" id="WP_074823994.1">
    <property type="nucleotide sequence ID" value="NZ_FNTI01000001.1"/>
</dbReference>
<dbReference type="Pfam" id="PF13738">
    <property type="entry name" value="Pyr_redox_3"/>
    <property type="match status" value="1"/>
</dbReference>
<sequence>MPVERVDTLVIGGGQAGLVMSHRLKQRGLSHLVLERQRIAERWRSERWDGLTFQFPNWSVRLPDFPFPHTDPDAFASTAEIIKFIEAYEAFVAPPIRCGVEVTRLRRRDGASGFIAEIAGGIIEAGNVVVATGPYQRALIPDLLRDHPVFQVHASRYQNPEQLPSGAVLVAGAGASGAQIAEELQRAGRRVYLSVGTHRRLPRRYRGRDLIWWLAEMGIDQTPTAQRGASALGPVISGAYGGQTIDFRRYAADGMTLLGHLQSARGGVIEIATGLAESLIAGDLVFTTFLTMVDGFVKLRGLDLPDEPEARTTLPNPPCVTAPLQHLDLGAAGIGAVIWATGYGLDFSWIDIPVKDANGDPLHRNGITEVPGLYFLGLPWLSKMNSSFLTGVGDDAAALADHITARG</sequence>
<dbReference type="InterPro" id="IPR036188">
    <property type="entry name" value="FAD/NAD-bd_sf"/>
</dbReference>
<dbReference type="Proteomes" id="UP000183208">
    <property type="component" value="Unassembled WGS sequence"/>
</dbReference>
<dbReference type="PRINTS" id="PR00411">
    <property type="entry name" value="PNDRDTASEI"/>
</dbReference>
<evidence type="ECO:0000256" key="1">
    <source>
        <dbReference type="ARBA" id="ARBA00023002"/>
    </source>
</evidence>
<dbReference type="PANTHER" id="PTHR43539">
    <property type="entry name" value="FLAVIN-BINDING MONOOXYGENASE-LIKE PROTEIN (AFU_ORTHOLOGUE AFUA_4G09220)"/>
    <property type="match status" value="1"/>
</dbReference>
<accession>A0A1M7C1R0</accession>
<dbReference type="AlphaFoldDB" id="A0A1M7C1R0"/>
<keyword evidence="1" id="KW-0560">Oxidoreductase</keyword>
<dbReference type="Gene3D" id="3.50.50.60">
    <property type="entry name" value="FAD/NAD(P)-binding domain"/>
    <property type="match status" value="2"/>
</dbReference>
<dbReference type="SUPFAM" id="SSF51905">
    <property type="entry name" value="FAD/NAD(P)-binding domain"/>
    <property type="match status" value="1"/>
</dbReference>
<dbReference type="GO" id="GO:0050660">
    <property type="term" value="F:flavin adenine dinucleotide binding"/>
    <property type="evidence" value="ECO:0007669"/>
    <property type="project" value="TreeGrafter"/>
</dbReference>
<proteinExistence type="predicted"/>
<dbReference type="EMBL" id="FNTI01000001">
    <property type="protein sequence ID" value="SED64728.1"/>
    <property type="molecule type" value="Genomic_DNA"/>
</dbReference>
<name>A0A1M7C1R0_9BRAD</name>
<dbReference type="PRINTS" id="PR00368">
    <property type="entry name" value="FADPNR"/>
</dbReference>
<gene>
    <name evidence="2" type="ORF">SAMN05444171_4690</name>
</gene>
<dbReference type="PANTHER" id="PTHR43539:SF78">
    <property type="entry name" value="FLAVIN-CONTAINING MONOOXYGENASE"/>
    <property type="match status" value="1"/>
</dbReference>